<dbReference type="InterPro" id="IPR028259">
    <property type="entry name" value="AP2-like_int_N"/>
</dbReference>
<dbReference type="PANTHER" id="PTHR30349">
    <property type="entry name" value="PHAGE INTEGRASE-RELATED"/>
    <property type="match status" value="1"/>
</dbReference>
<dbReference type="InterPro" id="IPR050090">
    <property type="entry name" value="Tyrosine_recombinase_XerCD"/>
</dbReference>
<dbReference type="InterPro" id="IPR002104">
    <property type="entry name" value="Integrase_catalytic"/>
</dbReference>
<evidence type="ECO:0000259" key="6">
    <source>
        <dbReference type="PROSITE" id="PS51900"/>
    </source>
</evidence>
<dbReference type="InterPro" id="IPR044068">
    <property type="entry name" value="CB"/>
</dbReference>
<dbReference type="SUPFAM" id="SSF56349">
    <property type="entry name" value="DNA breaking-rejoining enzymes"/>
    <property type="match status" value="1"/>
</dbReference>
<comment type="similarity">
    <text evidence="1">Belongs to the 'phage' integrase family.</text>
</comment>
<evidence type="ECO:0000256" key="1">
    <source>
        <dbReference type="ARBA" id="ARBA00008857"/>
    </source>
</evidence>
<dbReference type="Proteomes" id="UP001314261">
    <property type="component" value="Unassembled WGS sequence"/>
</dbReference>
<reference evidence="7 8" key="1">
    <citation type="submission" date="2023-10" db="EMBL/GenBank/DDBJ databases">
        <authorList>
            <person name="Botero Cardona J."/>
        </authorList>
    </citation>
    <scope>NUCLEOTIDE SEQUENCE [LARGE SCALE GENOMIC DNA]</scope>
    <source>
        <strain evidence="7 8">R-54839</strain>
    </source>
</reference>
<dbReference type="EMBL" id="CAUZLR010000009">
    <property type="protein sequence ID" value="CAK1250549.1"/>
    <property type="molecule type" value="Genomic_DNA"/>
</dbReference>
<accession>A0ABN9Z1N1</accession>
<dbReference type="PROSITE" id="PS51898">
    <property type="entry name" value="TYR_RECOMBINASE"/>
    <property type="match status" value="1"/>
</dbReference>
<dbReference type="Pfam" id="PF13102">
    <property type="entry name" value="Phage_int_SAM_5"/>
    <property type="match status" value="1"/>
</dbReference>
<dbReference type="PROSITE" id="PS51900">
    <property type="entry name" value="CB"/>
    <property type="match status" value="1"/>
</dbReference>
<dbReference type="InterPro" id="IPR025269">
    <property type="entry name" value="SAM-like_dom"/>
</dbReference>
<evidence type="ECO:0000259" key="5">
    <source>
        <dbReference type="PROSITE" id="PS51898"/>
    </source>
</evidence>
<organism evidence="7 8">
    <name type="scientific">Fructobacillus fructosus</name>
    <dbReference type="NCBI Taxonomy" id="1631"/>
    <lineage>
        <taxon>Bacteria</taxon>
        <taxon>Bacillati</taxon>
        <taxon>Bacillota</taxon>
        <taxon>Bacilli</taxon>
        <taxon>Lactobacillales</taxon>
        <taxon>Lactobacillaceae</taxon>
        <taxon>Fructobacillus</taxon>
    </lineage>
</organism>
<evidence type="ECO:0000256" key="3">
    <source>
        <dbReference type="ARBA" id="ARBA00023172"/>
    </source>
</evidence>
<dbReference type="InterPro" id="IPR010998">
    <property type="entry name" value="Integrase_recombinase_N"/>
</dbReference>
<evidence type="ECO:0000313" key="7">
    <source>
        <dbReference type="EMBL" id="CAK1250549.1"/>
    </source>
</evidence>
<feature type="domain" description="Tyr recombinase" evidence="5">
    <location>
        <begin position="157"/>
        <end position="336"/>
    </location>
</feature>
<name>A0ABN9Z1N1_9LACO</name>
<evidence type="ECO:0000313" key="8">
    <source>
        <dbReference type="Proteomes" id="UP001314261"/>
    </source>
</evidence>
<evidence type="ECO:0000256" key="4">
    <source>
        <dbReference type="PROSITE-ProRule" id="PRU01248"/>
    </source>
</evidence>
<dbReference type="Pfam" id="PF14657">
    <property type="entry name" value="Arm-DNA-bind_4"/>
    <property type="match status" value="1"/>
</dbReference>
<dbReference type="Gene3D" id="1.10.150.130">
    <property type="match status" value="1"/>
</dbReference>
<evidence type="ECO:0000256" key="2">
    <source>
        <dbReference type="ARBA" id="ARBA00023125"/>
    </source>
</evidence>
<dbReference type="Gene3D" id="1.10.443.10">
    <property type="entry name" value="Intergrase catalytic core"/>
    <property type="match status" value="1"/>
</dbReference>
<dbReference type="InterPro" id="IPR011010">
    <property type="entry name" value="DNA_brk_join_enz"/>
</dbReference>
<sequence length="348" mass="39619">MASFEKAKSGKWRAIVYVDKKRQTKQGFKTKREAEKWAADMQAGVIKKNKYENMLLSEYFEEFISTYKSDLATATRYQYQNTLDNLIKYIPKARLVDFTRTDFQRFINEFGKGRKKETVAKRKNHLTQALKSAFADGIISKDPTVMVSLTGEQGKKKEDKYLEADELAKLDRYVQFKLDHYPHATSYLAILIAIHTGMRIGEIKALTADDVDFEKKTININKAMNQYGKITTTKTVSSNRVISIDDKLLSRLEGIEGPIAKVSNYGITKTLHKAISDTGIKEVSFHALRHSHGSLLVSQGVDIKYVSKRLGHRDIATTIKTYTHLLSVQEKEEQSKSTDIMSHTFGKV</sequence>
<dbReference type="InterPro" id="IPR013762">
    <property type="entry name" value="Integrase-like_cat_sf"/>
</dbReference>
<proteinExistence type="inferred from homology"/>
<dbReference type="RefSeq" id="WP_252442687.1">
    <property type="nucleotide sequence ID" value="NZ_CAUZLR010000009.1"/>
</dbReference>
<keyword evidence="3" id="KW-0233">DNA recombination</keyword>
<feature type="domain" description="Core-binding (CB)" evidence="6">
    <location>
        <begin position="54"/>
        <end position="134"/>
    </location>
</feature>
<keyword evidence="2 4" id="KW-0238">DNA-binding</keyword>
<keyword evidence="8" id="KW-1185">Reference proteome</keyword>
<comment type="caution">
    <text evidence="7">The sequence shown here is derived from an EMBL/GenBank/DDBJ whole genome shotgun (WGS) entry which is preliminary data.</text>
</comment>
<dbReference type="PANTHER" id="PTHR30349:SF64">
    <property type="entry name" value="PROPHAGE INTEGRASE INTD-RELATED"/>
    <property type="match status" value="1"/>
</dbReference>
<dbReference type="CDD" id="cd01189">
    <property type="entry name" value="INT_ICEBs1_C_like"/>
    <property type="match status" value="1"/>
</dbReference>
<dbReference type="Pfam" id="PF00589">
    <property type="entry name" value="Phage_integrase"/>
    <property type="match status" value="1"/>
</dbReference>
<gene>
    <name evidence="7" type="ORF">R54839_PPFHFPJH_01341</name>
</gene>
<protein>
    <submittedName>
        <fullName evidence="7">Includes phage integrase (FimB)</fullName>
    </submittedName>
</protein>